<evidence type="ECO:0000313" key="2">
    <source>
        <dbReference type="EMBL" id="GBP41941.1"/>
    </source>
</evidence>
<accession>A0A4C1VTA9</accession>
<gene>
    <name evidence="2" type="ORF">EVAR_31704_1</name>
</gene>
<proteinExistence type="predicted"/>
<keyword evidence="3" id="KW-1185">Reference proteome</keyword>
<comment type="caution">
    <text evidence="2">The sequence shown here is derived from an EMBL/GenBank/DDBJ whole genome shotgun (WGS) entry which is preliminary data.</text>
</comment>
<protein>
    <submittedName>
        <fullName evidence="2">Uncharacterized protein</fullName>
    </submittedName>
</protein>
<dbReference type="Proteomes" id="UP000299102">
    <property type="component" value="Unassembled WGS sequence"/>
</dbReference>
<dbReference type="EMBL" id="BGZK01000408">
    <property type="protein sequence ID" value="GBP41941.1"/>
    <property type="molecule type" value="Genomic_DNA"/>
</dbReference>
<evidence type="ECO:0000313" key="3">
    <source>
        <dbReference type="Proteomes" id="UP000299102"/>
    </source>
</evidence>
<dbReference type="AlphaFoldDB" id="A0A4C1VTA9"/>
<evidence type="ECO:0000256" key="1">
    <source>
        <dbReference type="SAM" id="MobiDB-lite"/>
    </source>
</evidence>
<reference evidence="2 3" key="1">
    <citation type="journal article" date="2019" name="Commun. Biol.">
        <title>The bagworm genome reveals a unique fibroin gene that provides high tensile strength.</title>
        <authorList>
            <person name="Kono N."/>
            <person name="Nakamura H."/>
            <person name="Ohtoshi R."/>
            <person name="Tomita M."/>
            <person name="Numata K."/>
            <person name="Arakawa K."/>
        </authorList>
    </citation>
    <scope>NUCLEOTIDE SEQUENCE [LARGE SCALE GENOMIC DNA]</scope>
</reference>
<name>A0A4C1VTA9_EUMVA</name>
<sequence>MCDVYGPNAVSIRWVCIFKSDRSLPAVTRARAGPGQCAGAGAAGIWNTARCAVKCSSFLRPHTQFPVHYFFVFAAAGLTALAHGGAGGAAACSWAAAAAATLAYKAARAAAALVKRGQRSLRVARVTPPSVRRDLRDAGAQPLNARRLPTGAPDCTRPLCYFVSCSRIPHEPPEWSAATRTPAIPKRSRLRTA</sequence>
<organism evidence="2 3">
    <name type="scientific">Eumeta variegata</name>
    <name type="common">Bagworm moth</name>
    <name type="synonym">Eumeta japonica</name>
    <dbReference type="NCBI Taxonomy" id="151549"/>
    <lineage>
        <taxon>Eukaryota</taxon>
        <taxon>Metazoa</taxon>
        <taxon>Ecdysozoa</taxon>
        <taxon>Arthropoda</taxon>
        <taxon>Hexapoda</taxon>
        <taxon>Insecta</taxon>
        <taxon>Pterygota</taxon>
        <taxon>Neoptera</taxon>
        <taxon>Endopterygota</taxon>
        <taxon>Lepidoptera</taxon>
        <taxon>Glossata</taxon>
        <taxon>Ditrysia</taxon>
        <taxon>Tineoidea</taxon>
        <taxon>Psychidae</taxon>
        <taxon>Oiketicinae</taxon>
        <taxon>Eumeta</taxon>
    </lineage>
</organism>
<feature type="region of interest" description="Disordered" evidence="1">
    <location>
        <begin position="173"/>
        <end position="193"/>
    </location>
</feature>